<dbReference type="PROSITE" id="PS51257">
    <property type="entry name" value="PROKAR_LIPOPROTEIN"/>
    <property type="match status" value="1"/>
</dbReference>
<dbReference type="CDD" id="cd07331">
    <property type="entry name" value="M48C_Oma1_like"/>
    <property type="match status" value="1"/>
</dbReference>
<organism evidence="8 9">
    <name type="scientific">Halomonas huangheensis</name>
    <dbReference type="NCBI Taxonomy" id="1178482"/>
    <lineage>
        <taxon>Bacteria</taxon>
        <taxon>Pseudomonadati</taxon>
        <taxon>Pseudomonadota</taxon>
        <taxon>Gammaproteobacteria</taxon>
        <taxon>Oceanospirillales</taxon>
        <taxon>Halomonadaceae</taxon>
        <taxon>Halomonas</taxon>
    </lineage>
</organism>
<keyword evidence="1 6" id="KW-0645">Protease</keyword>
<comment type="cofactor">
    <cofactor evidence="6">
        <name>Zn(2+)</name>
        <dbReference type="ChEBI" id="CHEBI:29105"/>
    </cofactor>
    <text evidence="6">Binds 1 zinc ion per subunit.</text>
</comment>
<dbReference type="GO" id="GO:0004222">
    <property type="term" value="F:metalloendopeptidase activity"/>
    <property type="evidence" value="ECO:0007669"/>
    <property type="project" value="InterPro"/>
</dbReference>
<evidence type="ECO:0000313" key="8">
    <source>
        <dbReference type="EMBL" id="ERL52979.1"/>
    </source>
</evidence>
<feature type="domain" description="Peptidase M48" evidence="7">
    <location>
        <begin position="79"/>
        <end position="244"/>
    </location>
</feature>
<proteinExistence type="inferred from homology"/>
<dbReference type="GO" id="GO:0016020">
    <property type="term" value="C:membrane"/>
    <property type="evidence" value="ECO:0007669"/>
    <property type="project" value="TreeGrafter"/>
</dbReference>
<dbReference type="GO" id="GO:0046872">
    <property type="term" value="F:metal ion binding"/>
    <property type="evidence" value="ECO:0007669"/>
    <property type="project" value="UniProtKB-KW"/>
</dbReference>
<keyword evidence="4 6" id="KW-0862">Zinc</keyword>
<evidence type="ECO:0000256" key="3">
    <source>
        <dbReference type="ARBA" id="ARBA00022801"/>
    </source>
</evidence>
<dbReference type="PANTHER" id="PTHR22726:SF24">
    <property type="entry name" value="M48 FAMILY METALLOPEPTIDASE"/>
    <property type="match status" value="1"/>
</dbReference>
<keyword evidence="5 6" id="KW-0482">Metalloprotease</keyword>
<evidence type="ECO:0000256" key="5">
    <source>
        <dbReference type="ARBA" id="ARBA00023049"/>
    </source>
</evidence>
<keyword evidence="9" id="KW-1185">Reference proteome</keyword>
<evidence type="ECO:0000313" key="9">
    <source>
        <dbReference type="Proteomes" id="UP000019113"/>
    </source>
</evidence>
<dbReference type="STRING" id="1178482.AR456_09695"/>
<gene>
    <name evidence="8" type="ORF">BJB45_17010</name>
</gene>
<comment type="similarity">
    <text evidence="6">Belongs to the peptidase M48 family.</text>
</comment>
<keyword evidence="2" id="KW-0479">Metal-binding</keyword>
<dbReference type="Proteomes" id="UP000019113">
    <property type="component" value="Unassembled WGS sequence"/>
</dbReference>
<reference evidence="8 9" key="1">
    <citation type="submission" date="2013-08" db="EMBL/GenBank/DDBJ databases">
        <title>draft genome of Halomonas huanghegensis, strain BJGMM-B45T.</title>
        <authorList>
            <person name="Miao C."/>
            <person name="Wan Y."/>
            <person name="Jin W."/>
        </authorList>
    </citation>
    <scope>NUCLEOTIDE SEQUENCE [LARGE SCALE GENOMIC DNA]</scope>
    <source>
        <strain evidence="8 9">BJGMM-B45</strain>
    </source>
</reference>
<name>W1NBR2_9GAMM</name>
<dbReference type="PANTHER" id="PTHR22726">
    <property type="entry name" value="METALLOENDOPEPTIDASE OMA1"/>
    <property type="match status" value="1"/>
</dbReference>
<dbReference type="eggNOG" id="COG0501">
    <property type="taxonomic scope" value="Bacteria"/>
</dbReference>
<evidence type="ECO:0000256" key="4">
    <source>
        <dbReference type="ARBA" id="ARBA00022833"/>
    </source>
</evidence>
<evidence type="ECO:0000256" key="6">
    <source>
        <dbReference type="RuleBase" id="RU003983"/>
    </source>
</evidence>
<evidence type="ECO:0000256" key="2">
    <source>
        <dbReference type="ARBA" id="ARBA00022723"/>
    </source>
</evidence>
<dbReference type="GO" id="GO:0051603">
    <property type="term" value="P:proteolysis involved in protein catabolic process"/>
    <property type="evidence" value="ECO:0007669"/>
    <property type="project" value="TreeGrafter"/>
</dbReference>
<evidence type="ECO:0000256" key="1">
    <source>
        <dbReference type="ARBA" id="ARBA00022670"/>
    </source>
</evidence>
<dbReference type="EMBL" id="AVBC01000014">
    <property type="protein sequence ID" value="ERL52979.1"/>
    <property type="molecule type" value="Genomic_DNA"/>
</dbReference>
<keyword evidence="3 6" id="KW-0378">Hydrolase</keyword>
<dbReference type="Gene3D" id="3.30.2010.10">
    <property type="entry name" value="Metalloproteases ('zincins'), catalytic domain"/>
    <property type="match status" value="1"/>
</dbReference>
<comment type="caution">
    <text evidence="8">The sequence shown here is derived from an EMBL/GenBank/DDBJ whole genome shotgun (WGS) entry which is preliminary data.</text>
</comment>
<protein>
    <recommendedName>
        <fullName evidence="7">Peptidase M48 domain-containing protein</fullName>
    </recommendedName>
</protein>
<dbReference type="InterPro" id="IPR051156">
    <property type="entry name" value="Mito/Outer_Membr_Metalloprot"/>
</dbReference>
<sequence length="264" mass="28535">MVRWIAISALSLLLAGCDETPTGRSRIAWVPHGMMAELGSDTFEQMRQFTPVTTDPAIKRLAECVSAELISALADSWPELGVPEHWNVVVFEDPVPNAFALPGGRIGINTGLLKVAENPDQLAAVVGHEIGHVIARHGNERLTQQLGIQGVLMVIGLASDGDVSNDALMRALGLGSQLGITLPFSRAHEVEADRIGLKLMAQAGFNPKQSVELWRNMMEVADDQPFELLSTHPHHESRIAVLQEYMPDAAAIFSSVPRAACTPL</sequence>
<evidence type="ECO:0000259" key="7">
    <source>
        <dbReference type="Pfam" id="PF01435"/>
    </source>
</evidence>
<dbReference type="InterPro" id="IPR001915">
    <property type="entry name" value="Peptidase_M48"/>
</dbReference>
<dbReference type="Pfam" id="PF01435">
    <property type="entry name" value="Peptidase_M48"/>
    <property type="match status" value="1"/>
</dbReference>
<accession>W1NBR2</accession>
<dbReference type="AlphaFoldDB" id="W1NBR2"/>
<dbReference type="PATRIC" id="fig|1178482.3.peg.664"/>